<evidence type="ECO:0000256" key="2">
    <source>
        <dbReference type="ARBA" id="ARBA00022692"/>
    </source>
</evidence>
<keyword evidence="7" id="KW-1185">Reference proteome</keyword>
<dbReference type="HAMAP" id="MF_00189">
    <property type="entry name" value="YciB"/>
    <property type="match status" value="1"/>
</dbReference>
<name>A0A120CUJ1_HYPSL</name>
<dbReference type="Proteomes" id="UP000059074">
    <property type="component" value="Unassembled WGS sequence"/>
</dbReference>
<evidence type="ECO:0000313" key="6">
    <source>
        <dbReference type="EMBL" id="KWT66314.1"/>
    </source>
</evidence>
<dbReference type="AlphaFoldDB" id="A0A120CUJ1"/>
<sequence length="198" mass="21669">MADEAASKTEAGEPTPDLRAQLLKLIVEVGPLAVFFLVNARAGIYWGTGLFMGATIISLIASRVLFGRIPPMPLISGAFILVFGGLTVWLQDDHFIKLKPTIVNGLFAAALFGGLLAGHSLLKIVFGEVFRLTEEGWRKLTFRWACFFTCLALLNEIVWRTVSTDAWVSFKVFAIMPLTMIFAVAQLGLLKAHEAPSN</sequence>
<keyword evidence="2 5" id="KW-0812">Transmembrane</keyword>
<feature type="transmembrane region" description="Helical" evidence="5">
    <location>
        <begin position="142"/>
        <end position="162"/>
    </location>
</feature>
<evidence type="ECO:0000256" key="4">
    <source>
        <dbReference type="ARBA" id="ARBA00023136"/>
    </source>
</evidence>
<feature type="transmembrane region" description="Helical" evidence="5">
    <location>
        <begin position="44"/>
        <end position="66"/>
    </location>
</feature>
<feature type="transmembrane region" description="Helical" evidence="5">
    <location>
        <begin position="102"/>
        <end position="122"/>
    </location>
</feature>
<comment type="similarity">
    <text evidence="5">Belongs to the YciB family.</text>
</comment>
<dbReference type="OrthoDB" id="9788219at2"/>
<dbReference type="NCBIfam" id="TIGR00997">
    <property type="entry name" value="ispZ"/>
    <property type="match status" value="1"/>
</dbReference>
<keyword evidence="1 5" id="KW-1003">Cell membrane</keyword>
<dbReference type="PANTHER" id="PTHR36917:SF1">
    <property type="entry name" value="INNER MEMBRANE-SPANNING PROTEIN YCIB"/>
    <property type="match status" value="1"/>
</dbReference>
<dbReference type="PANTHER" id="PTHR36917">
    <property type="entry name" value="INTRACELLULAR SEPTATION PROTEIN A-RELATED"/>
    <property type="match status" value="1"/>
</dbReference>
<comment type="subcellular location">
    <subcellularLocation>
        <location evidence="5">Cell inner membrane</location>
        <topology evidence="5">Multi-pass membrane protein</topology>
    </subcellularLocation>
</comment>
<protein>
    <recommendedName>
        <fullName evidence="5">Inner membrane-spanning protein YciB</fullName>
    </recommendedName>
</protein>
<keyword evidence="4 5" id="KW-0472">Membrane</keyword>
<dbReference type="Pfam" id="PF04279">
    <property type="entry name" value="IspA"/>
    <property type="match status" value="1"/>
</dbReference>
<comment type="caution">
    <text evidence="6">The sequence shown here is derived from an EMBL/GenBank/DDBJ whole genome shotgun (WGS) entry which is preliminary data.</text>
</comment>
<organism evidence="6 7">
    <name type="scientific">Hyphomicrobium sulfonivorans</name>
    <dbReference type="NCBI Taxonomy" id="121290"/>
    <lineage>
        <taxon>Bacteria</taxon>
        <taxon>Pseudomonadati</taxon>
        <taxon>Pseudomonadota</taxon>
        <taxon>Alphaproteobacteria</taxon>
        <taxon>Hyphomicrobiales</taxon>
        <taxon>Hyphomicrobiaceae</taxon>
        <taxon>Hyphomicrobium</taxon>
    </lineage>
</organism>
<feature type="transmembrane region" description="Helical" evidence="5">
    <location>
        <begin position="73"/>
        <end position="90"/>
    </location>
</feature>
<dbReference type="STRING" id="121290.APY04_2510"/>
<evidence type="ECO:0000256" key="3">
    <source>
        <dbReference type="ARBA" id="ARBA00022989"/>
    </source>
</evidence>
<keyword evidence="5" id="KW-0997">Cell inner membrane</keyword>
<dbReference type="GO" id="GO:0005886">
    <property type="term" value="C:plasma membrane"/>
    <property type="evidence" value="ECO:0007669"/>
    <property type="project" value="UniProtKB-SubCell"/>
</dbReference>
<dbReference type="RefSeq" id="WP_083509744.1">
    <property type="nucleotide sequence ID" value="NZ_LMTR01000073.1"/>
</dbReference>
<comment type="function">
    <text evidence="5">Plays a role in cell envelope biogenesis, maintenance of cell envelope integrity and membrane homeostasis.</text>
</comment>
<gene>
    <name evidence="5" type="primary">yciB</name>
    <name evidence="6" type="ORF">APY04_2510</name>
</gene>
<evidence type="ECO:0000256" key="1">
    <source>
        <dbReference type="ARBA" id="ARBA00022475"/>
    </source>
</evidence>
<keyword evidence="3 5" id="KW-1133">Transmembrane helix</keyword>
<dbReference type="InterPro" id="IPR006008">
    <property type="entry name" value="YciB"/>
</dbReference>
<evidence type="ECO:0000256" key="5">
    <source>
        <dbReference type="HAMAP-Rule" id="MF_00189"/>
    </source>
</evidence>
<accession>A0A120CUJ1</accession>
<evidence type="ECO:0000313" key="7">
    <source>
        <dbReference type="Proteomes" id="UP000059074"/>
    </source>
</evidence>
<dbReference type="NCBIfam" id="NF001323">
    <property type="entry name" value="PRK00259.1-1"/>
    <property type="match status" value="1"/>
</dbReference>
<dbReference type="PATRIC" id="fig|121290.4.peg.412"/>
<proteinExistence type="inferred from homology"/>
<reference evidence="6 7" key="1">
    <citation type="submission" date="2015-10" db="EMBL/GenBank/DDBJ databases">
        <title>Transcriptomic analysis of a linuron degrading triple-species bacterial consortium.</title>
        <authorList>
            <person name="Albers P."/>
        </authorList>
    </citation>
    <scope>NUCLEOTIDE SEQUENCE [LARGE SCALE GENOMIC DNA]</scope>
    <source>
        <strain evidence="6 7">WDL6</strain>
    </source>
</reference>
<feature type="transmembrane region" description="Helical" evidence="5">
    <location>
        <begin position="168"/>
        <end position="190"/>
    </location>
</feature>
<dbReference type="EMBL" id="LMTR01000073">
    <property type="protein sequence ID" value="KWT66314.1"/>
    <property type="molecule type" value="Genomic_DNA"/>
</dbReference>